<organism evidence="1">
    <name type="scientific">marine sediment metagenome</name>
    <dbReference type="NCBI Taxonomy" id="412755"/>
    <lineage>
        <taxon>unclassified sequences</taxon>
        <taxon>metagenomes</taxon>
        <taxon>ecological metagenomes</taxon>
    </lineage>
</organism>
<feature type="non-terminal residue" evidence="1">
    <location>
        <position position="1"/>
    </location>
</feature>
<dbReference type="EMBL" id="BARV01002974">
    <property type="protein sequence ID" value="GAH98180.1"/>
    <property type="molecule type" value="Genomic_DNA"/>
</dbReference>
<protein>
    <submittedName>
        <fullName evidence="1">Uncharacterized protein</fullName>
    </submittedName>
</protein>
<evidence type="ECO:0000313" key="1">
    <source>
        <dbReference type="EMBL" id="GAH98180.1"/>
    </source>
</evidence>
<gene>
    <name evidence="1" type="ORF">S06H3_07357</name>
</gene>
<name>X1KX05_9ZZZZ</name>
<comment type="caution">
    <text evidence="1">The sequence shown here is derived from an EMBL/GenBank/DDBJ whole genome shotgun (WGS) entry which is preliminary data.</text>
</comment>
<dbReference type="AlphaFoldDB" id="X1KX05"/>
<sequence length="166" mass="19747">ILVDDLQGIPKSDLVEIKRFYKDLLERVSGIRIGDKKIDLYYKYLQEKGQIIHAVKYIMRPTFLLYNETLSEKLKGFRNNVYWGKWRDQTVEEIEKEAIQREATTRIKPEITLLSNNICPICGKPIVWYSKMYSFAYTVIAKEIGQGYYRVTGDNMSDWFRDKELW</sequence>
<proteinExistence type="predicted"/>
<accession>X1KX05</accession>
<reference evidence="1" key="1">
    <citation type="journal article" date="2014" name="Front. Microbiol.">
        <title>High frequency of phylogenetically diverse reductive dehalogenase-homologous genes in deep subseafloor sedimentary metagenomes.</title>
        <authorList>
            <person name="Kawai M."/>
            <person name="Futagami T."/>
            <person name="Toyoda A."/>
            <person name="Takaki Y."/>
            <person name="Nishi S."/>
            <person name="Hori S."/>
            <person name="Arai W."/>
            <person name="Tsubouchi T."/>
            <person name="Morono Y."/>
            <person name="Uchiyama I."/>
            <person name="Ito T."/>
            <person name="Fujiyama A."/>
            <person name="Inagaki F."/>
            <person name="Takami H."/>
        </authorList>
    </citation>
    <scope>NUCLEOTIDE SEQUENCE</scope>
    <source>
        <strain evidence="1">Expedition CK06-06</strain>
    </source>
</reference>